<accession>A0AA45C7V5</accession>
<protein>
    <submittedName>
        <fullName evidence="2">Iron dependent repressor-like protein</fullName>
    </submittedName>
</protein>
<dbReference type="Pfam" id="PF08279">
    <property type="entry name" value="HTH_11"/>
    <property type="match status" value="1"/>
</dbReference>
<evidence type="ECO:0000313" key="3">
    <source>
        <dbReference type="Proteomes" id="UP000245921"/>
    </source>
</evidence>
<dbReference type="AlphaFoldDB" id="A0AA45C7V5"/>
<reference evidence="2 3" key="1">
    <citation type="submission" date="2018-05" db="EMBL/GenBank/DDBJ databases">
        <title>Genomic Encyclopedia of Type Strains, Phase IV (KMG-IV): sequencing the most valuable type-strain genomes for metagenomic binning, comparative biology and taxonomic classification.</title>
        <authorList>
            <person name="Goeker M."/>
        </authorList>
    </citation>
    <scope>NUCLEOTIDE SEQUENCE [LARGE SCALE GENOMIC DNA]</scope>
    <source>
        <strain evidence="2 3">DSM 24906</strain>
    </source>
</reference>
<gene>
    <name evidence="2" type="ORF">C7380_105157</name>
</gene>
<keyword evidence="3" id="KW-1185">Reference proteome</keyword>
<dbReference type="RefSeq" id="WP_109604435.1">
    <property type="nucleotide sequence ID" value="NZ_QGGI01000005.1"/>
</dbReference>
<dbReference type="Gene3D" id="1.10.10.10">
    <property type="entry name" value="Winged helix-like DNA-binding domain superfamily/Winged helix DNA-binding domain"/>
    <property type="match status" value="1"/>
</dbReference>
<feature type="domain" description="Helix-turn-helix type 11" evidence="1">
    <location>
        <begin position="15"/>
        <end position="62"/>
    </location>
</feature>
<dbReference type="InterPro" id="IPR036390">
    <property type="entry name" value="WH_DNA-bd_sf"/>
</dbReference>
<proteinExistence type="predicted"/>
<dbReference type="EMBL" id="QGGI01000005">
    <property type="protein sequence ID" value="PWJ95527.1"/>
    <property type="molecule type" value="Genomic_DNA"/>
</dbReference>
<dbReference type="SUPFAM" id="SSF46785">
    <property type="entry name" value="Winged helix' DNA-binding domain"/>
    <property type="match status" value="1"/>
</dbReference>
<dbReference type="Proteomes" id="UP000245921">
    <property type="component" value="Unassembled WGS sequence"/>
</dbReference>
<evidence type="ECO:0000259" key="1">
    <source>
        <dbReference type="Pfam" id="PF08279"/>
    </source>
</evidence>
<comment type="caution">
    <text evidence="2">The sequence shown here is derived from an EMBL/GenBank/DDBJ whole genome shotgun (WGS) entry which is preliminary data.</text>
</comment>
<organism evidence="2 3">
    <name type="scientific">Oceanotoga teriensis</name>
    <dbReference type="NCBI Taxonomy" id="515440"/>
    <lineage>
        <taxon>Bacteria</taxon>
        <taxon>Thermotogati</taxon>
        <taxon>Thermotogota</taxon>
        <taxon>Thermotogae</taxon>
        <taxon>Petrotogales</taxon>
        <taxon>Petrotogaceae</taxon>
        <taxon>Oceanotoga</taxon>
    </lineage>
</organism>
<dbReference type="InterPro" id="IPR036388">
    <property type="entry name" value="WH-like_DNA-bd_sf"/>
</dbReference>
<dbReference type="InterPro" id="IPR013196">
    <property type="entry name" value="HTH_11"/>
</dbReference>
<sequence>MYDLIKVLTNEHFFKVIEYLNENPESNPSKIAKKLKIHTATVQNYLETLEKYKFVVYKEKKGLGRPSKLYSFKGGSFEVNLNELLEKFYIKNKKIRDAGNEKIKYSYDVEKEIINTIIIDKHKKETIKLDSKSGKFLWLLPPPNSNFESIEKLCLKSGFNILEAVELCLYLQKKGVLEIK</sequence>
<evidence type="ECO:0000313" key="2">
    <source>
        <dbReference type="EMBL" id="PWJ95527.1"/>
    </source>
</evidence>
<name>A0AA45C7V5_9BACT</name>